<keyword evidence="2" id="KW-1185">Reference proteome</keyword>
<dbReference type="AlphaFoldDB" id="A0A915JQI8"/>
<feature type="compositionally biased region" description="Basic and acidic residues" evidence="1">
    <location>
        <begin position="360"/>
        <end position="381"/>
    </location>
</feature>
<evidence type="ECO:0000313" key="3">
    <source>
        <dbReference type="WBParaSite" id="nRc.2.0.1.t28171-RA"/>
    </source>
</evidence>
<dbReference type="Proteomes" id="UP000887565">
    <property type="component" value="Unplaced"/>
</dbReference>
<reference evidence="3" key="1">
    <citation type="submission" date="2022-11" db="UniProtKB">
        <authorList>
            <consortium name="WormBaseParasite"/>
        </authorList>
    </citation>
    <scope>IDENTIFICATION</scope>
</reference>
<evidence type="ECO:0000313" key="2">
    <source>
        <dbReference type="Proteomes" id="UP000887565"/>
    </source>
</evidence>
<sequence>MRAPFDHEPGTYVCTHFTLPPIIFDEDFHMETTVEEIDIDETNNTANPHRGLDFYSRLLSIIDFKNRFSFLAPIYAYLLPTIASACALTAEELLERPMLSTALEPSDDELLEMLILDLNMAKLPLAAPPLVSHKPSTTADITAWAAQINDFLKLMLEDISSLAPDPLEESTPIQPIAMDTETNTTTSDQMLMDILEETTTDNIATMDIMPPEPAMNVALQAPAMDPSIYLATPAILPKPRMIATIAAASYIPPFRFWQQIISDSQWNALAATLTAYHFPPPLPGMLFPEHHCPLPVPIAQTAPIVTQTAPPLITAQLPLTVPMDVQQPQPLSTSTLNVDRHGQPIPRPPWYEHSAKRKTQQQEEVEHHKAYKMRMTDEPHARRTPPPSTSRTECCKTLNERTT</sequence>
<evidence type="ECO:0000256" key="1">
    <source>
        <dbReference type="SAM" id="MobiDB-lite"/>
    </source>
</evidence>
<organism evidence="2 3">
    <name type="scientific">Romanomermis culicivorax</name>
    <name type="common">Nematode worm</name>
    <dbReference type="NCBI Taxonomy" id="13658"/>
    <lineage>
        <taxon>Eukaryota</taxon>
        <taxon>Metazoa</taxon>
        <taxon>Ecdysozoa</taxon>
        <taxon>Nematoda</taxon>
        <taxon>Enoplea</taxon>
        <taxon>Dorylaimia</taxon>
        <taxon>Mermithida</taxon>
        <taxon>Mermithoidea</taxon>
        <taxon>Mermithidae</taxon>
        <taxon>Romanomermis</taxon>
    </lineage>
</organism>
<feature type="region of interest" description="Disordered" evidence="1">
    <location>
        <begin position="332"/>
        <end position="403"/>
    </location>
</feature>
<protein>
    <submittedName>
        <fullName evidence="3">Uncharacterized protein</fullName>
    </submittedName>
</protein>
<proteinExistence type="predicted"/>
<name>A0A915JQI8_ROMCU</name>
<accession>A0A915JQI8</accession>
<dbReference type="WBParaSite" id="nRc.2.0.1.t28171-RA">
    <property type="protein sequence ID" value="nRc.2.0.1.t28171-RA"/>
    <property type="gene ID" value="nRc.2.0.1.g28171"/>
</dbReference>